<evidence type="ECO:0000313" key="3">
    <source>
        <dbReference type="EMBL" id="KAF2128274.1"/>
    </source>
</evidence>
<reference evidence="3" key="1">
    <citation type="journal article" date="2020" name="Stud. Mycol.">
        <title>101 Dothideomycetes genomes: a test case for predicting lifestyles and emergence of pathogens.</title>
        <authorList>
            <person name="Haridas S."/>
            <person name="Albert R."/>
            <person name="Binder M."/>
            <person name="Bloem J."/>
            <person name="Labutti K."/>
            <person name="Salamov A."/>
            <person name="Andreopoulos B."/>
            <person name="Baker S."/>
            <person name="Barry K."/>
            <person name="Bills G."/>
            <person name="Bluhm B."/>
            <person name="Cannon C."/>
            <person name="Castanera R."/>
            <person name="Culley D."/>
            <person name="Daum C."/>
            <person name="Ezra D."/>
            <person name="Gonzalez J."/>
            <person name="Henrissat B."/>
            <person name="Kuo A."/>
            <person name="Liang C."/>
            <person name="Lipzen A."/>
            <person name="Lutzoni F."/>
            <person name="Magnuson J."/>
            <person name="Mondo S."/>
            <person name="Nolan M."/>
            <person name="Ohm R."/>
            <person name="Pangilinan J."/>
            <person name="Park H.-J."/>
            <person name="Ramirez L."/>
            <person name="Alfaro M."/>
            <person name="Sun H."/>
            <person name="Tritt A."/>
            <person name="Yoshinaga Y."/>
            <person name="Zwiers L.-H."/>
            <person name="Turgeon B."/>
            <person name="Goodwin S."/>
            <person name="Spatafora J."/>
            <person name="Crous P."/>
            <person name="Grigoriev I."/>
        </authorList>
    </citation>
    <scope>NUCLEOTIDE SEQUENCE</scope>
    <source>
        <strain evidence="3">CBS 119687</strain>
    </source>
</reference>
<dbReference type="GO" id="GO:0016765">
    <property type="term" value="F:transferase activity, transferring alkyl or aryl (other than methyl) groups"/>
    <property type="evidence" value="ECO:0007669"/>
    <property type="project" value="InterPro"/>
</dbReference>
<dbReference type="PANTHER" id="PTHR40627">
    <property type="entry name" value="INDOLE PRENYLTRANSFERASE TDIB-RELATED"/>
    <property type="match status" value="1"/>
</dbReference>
<dbReference type="PANTHER" id="PTHR40627:SF4">
    <property type="entry name" value="PRENYLTRANSFERASE ASQH1-RELATED"/>
    <property type="match status" value="1"/>
</dbReference>
<name>A0A6A6AB80_9PLEO</name>
<dbReference type="InterPro" id="IPR017795">
    <property type="entry name" value="ABBA_NscD-like"/>
</dbReference>
<proteinExistence type="inferred from homology"/>
<accession>A0A6A6AB80</accession>
<evidence type="ECO:0000256" key="1">
    <source>
        <dbReference type="ARBA" id="ARBA00010209"/>
    </source>
</evidence>
<protein>
    <recommendedName>
        <fullName evidence="5">Aromatic prenyltransferase</fullName>
    </recommendedName>
</protein>
<dbReference type="InterPro" id="IPR033964">
    <property type="entry name" value="ABBA"/>
</dbReference>
<evidence type="ECO:0000313" key="4">
    <source>
        <dbReference type="Proteomes" id="UP000799771"/>
    </source>
</evidence>
<evidence type="ECO:0000256" key="2">
    <source>
        <dbReference type="ARBA" id="ARBA00022679"/>
    </source>
</evidence>
<dbReference type="GO" id="GO:0009820">
    <property type="term" value="P:alkaloid metabolic process"/>
    <property type="evidence" value="ECO:0007669"/>
    <property type="project" value="InterPro"/>
</dbReference>
<dbReference type="GeneID" id="54413372"/>
<dbReference type="EMBL" id="ML977508">
    <property type="protein sequence ID" value="KAF2128274.1"/>
    <property type="molecule type" value="Genomic_DNA"/>
</dbReference>
<dbReference type="Proteomes" id="UP000799771">
    <property type="component" value="Unassembled WGS sequence"/>
</dbReference>
<keyword evidence="4" id="KW-1185">Reference proteome</keyword>
<dbReference type="RefSeq" id="XP_033522663.1">
    <property type="nucleotide sequence ID" value="XM_033672940.1"/>
</dbReference>
<evidence type="ECO:0008006" key="5">
    <source>
        <dbReference type="Google" id="ProtNLM"/>
    </source>
</evidence>
<dbReference type="AlphaFoldDB" id="A0A6A6AB80"/>
<organism evidence="3 4">
    <name type="scientific">Dothidotthia symphoricarpi CBS 119687</name>
    <dbReference type="NCBI Taxonomy" id="1392245"/>
    <lineage>
        <taxon>Eukaryota</taxon>
        <taxon>Fungi</taxon>
        <taxon>Dikarya</taxon>
        <taxon>Ascomycota</taxon>
        <taxon>Pezizomycotina</taxon>
        <taxon>Dothideomycetes</taxon>
        <taxon>Pleosporomycetidae</taxon>
        <taxon>Pleosporales</taxon>
        <taxon>Dothidotthiaceae</taxon>
        <taxon>Dothidotthia</taxon>
    </lineage>
</organism>
<dbReference type="Pfam" id="PF11991">
    <property type="entry name" value="Trp_DMAT"/>
    <property type="match status" value="1"/>
</dbReference>
<gene>
    <name evidence="3" type="ORF">P153DRAFT_431961</name>
</gene>
<keyword evidence="2" id="KW-0808">Transferase</keyword>
<dbReference type="SFLD" id="SFLDS00036">
    <property type="entry name" value="Aromatic_Prenyltransferase"/>
    <property type="match status" value="1"/>
</dbReference>
<dbReference type="OrthoDB" id="5392033at2759"/>
<comment type="similarity">
    <text evidence="1">Belongs to the tryptophan dimethylallyltransferase family.</text>
</comment>
<sequence>MTPNPIDIDAHNHEWSQLLGSHLEHALTTSESYTSDESKDHLDFFRSHVCRWLGPAPKANGNAEHISAAYPSALTADHTPCEISYGWKKGQGPTTVRYVVDMIPSNAKSGRIASLAAASRAIDELSFLAASASPGVLMSPDLWAAVTAEMTKLEHEIHPVDRPSCGPCSSSSAFIGFDLIRRGARAKLYWLLPACLSPTGLLDLLDVVFERCMVDGHLTGLPRFAEHWAQVRHYLSINMHGPDALRPRMLSLDASHHPIPRVKLYNRYYFASDESFDVMKSHLALGGEIALQPQTHDEYAALWTCVQENNRLHAHTVEELERQRYCMVAYDIFPAPGGKGNNTITSKLYLFCDQLPGHDAFVTNELLAKFPAPADFLRREFENGRLSERSTHIKEVGLTGRDGVVDIAAYISPSIFTPKAT</sequence>